<evidence type="ECO:0000256" key="1">
    <source>
        <dbReference type="SAM" id="MobiDB-lite"/>
    </source>
</evidence>
<keyword evidence="2" id="KW-0812">Transmembrane</keyword>
<reference evidence="3" key="1">
    <citation type="submission" date="2021-04" db="EMBL/GenBank/DDBJ databases">
        <title>Genome based classification of Actinospica acidithermotolerans sp. nov., an actinobacterium isolated from an Indonesian hot spring.</title>
        <authorList>
            <person name="Kusuma A.B."/>
            <person name="Putra K.E."/>
            <person name="Nafisah S."/>
            <person name="Loh J."/>
            <person name="Nouioui I."/>
            <person name="Goodfellow M."/>
        </authorList>
    </citation>
    <scope>NUCLEOTIDE SEQUENCE</scope>
    <source>
        <strain evidence="3">DSM 45618</strain>
    </source>
</reference>
<sequence>TRGGAAVSFREVIETVRLRWQVAAVVLLMTLAMGWKVDHPPRVYQATSVLLLVPPQEPSAPNALAAATPSIAATGLVVDTILNDSSSADRLREAGVTGDYSLLPRNNGTVQTPKYTVPAEQLTVTGADPDALLASINALSKMFVEELADLQTRAGVPQSLRITTQQLVAPAVAQVHGSKLRGLAGVAVLGATGCVVLPLWFDRYVRRGSRRTRGGGGRLRDKRNKSTEGSADVSERVPA</sequence>
<keyword evidence="2" id="KW-1133">Transmembrane helix</keyword>
<keyword evidence="4" id="KW-1185">Reference proteome</keyword>
<dbReference type="EMBL" id="JAGSXH010000025">
    <property type="protein sequence ID" value="MBS2963391.1"/>
    <property type="molecule type" value="Genomic_DNA"/>
</dbReference>
<evidence type="ECO:0000313" key="4">
    <source>
        <dbReference type="Proteomes" id="UP000677913"/>
    </source>
</evidence>
<comment type="caution">
    <text evidence="3">The sequence shown here is derived from an EMBL/GenBank/DDBJ whole genome shotgun (WGS) entry which is preliminary data.</text>
</comment>
<evidence type="ECO:0000256" key="2">
    <source>
        <dbReference type="SAM" id="Phobius"/>
    </source>
</evidence>
<evidence type="ECO:0008006" key="5">
    <source>
        <dbReference type="Google" id="ProtNLM"/>
    </source>
</evidence>
<protein>
    <recommendedName>
        <fullName evidence="5">Polysaccharide chain length determinant N-terminal domain-containing protein</fullName>
    </recommendedName>
</protein>
<evidence type="ECO:0000313" key="3">
    <source>
        <dbReference type="EMBL" id="MBS2963391.1"/>
    </source>
</evidence>
<organism evidence="3 4">
    <name type="scientific">Actinocrinis puniceicyclus</name>
    <dbReference type="NCBI Taxonomy" id="977794"/>
    <lineage>
        <taxon>Bacteria</taxon>
        <taxon>Bacillati</taxon>
        <taxon>Actinomycetota</taxon>
        <taxon>Actinomycetes</taxon>
        <taxon>Catenulisporales</taxon>
        <taxon>Actinospicaceae</taxon>
        <taxon>Actinocrinis</taxon>
    </lineage>
</organism>
<dbReference type="AlphaFoldDB" id="A0A8J7WJD7"/>
<accession>A0A8J7WJD7</accession>
<feature type="region of interest" description="Disordered" evidence="1">
    <location>
        <begin position="210"/>
        <end position="239"/>
    </location>
</feature>
<name>A0A8J7WJD7_9ACTN</name>
<feature type="transmembrane region" description="Helical" evidence="2">
    <location>
        <begin position="182"/>
        <end position="201"/>
    </location>
</feature>
<keyword evidence="2" id="KW-0472">Membrane</keyword>
<gene>
    <name evidence="3" type="ORF">KGA66_10065</name>
</gene>
<dbReference type="Proteomes" id="UP000677913">
    <property type="component" value="Unassembled WGS sequence"/>
</dbReference>
<proteinExistence type="predicted"/>
<feature type="non-terminal residue" evidence="3">
    <location>
        <position position="1"/>
    </location>
</feature>
<dbReference type="RefSeq" id="WP_211467046.1">
    <property type="nucleotide sequence ID" value="NZ_JAGSXH010000025.1"/>
</dbReference>